<evidence type="ECO:0000313" key="3">
    <source>
        <dbReference type="EMBL" id="KAB2659025.1"/>
    </source>
</evidence>
<keyword evidence="1" id="KW-1133">Transmembrane helix</keyword>
<dbReference type="InterPro" id="IPR027417">
    <property type="entry name" value="P-loop_NTPase"/>
</dbReference>
<proteinExistence type="predicted"/>
<dbReference type="Gene3D" id="3.40.50.300">
    <property type="entry name" value="P-loop containing nucleotide triphosphate hydrolases"/>
    <property type="match status" value="1"/>
</dbReference>
<keyword evidence="1" id="KW-0812">Transmembrane</keyword>
<evidence type="ECO:0000259" key="2">
    <source>
        <dbReference type="Pfam" id="PF07693"/>
    </source>
</evidence>
<dbReference type="RefSeq" id="WP_151643394.1">
    <property type="nucleotide sequence ID" value="NZ_WBVY01000001.1"/>
</dbReference>
<dbReference type="Pfam" id="PF07693">
    <property type="entry name" value="KAP_NTPase"/>
    <property type="match status" value="1"/>
</dbReference>
<gene>
    <name evidence="3" type="ORF">F9K94_02185</name>
</gene>
<dbReference type="SUPFAM" id="SSF48371">
    <property type="entry name" value="ARM repeat"/>
    <property type="match status" value="1"/>
</dbReference>
<evidence type="ECO:0000256" key="1">
    <source>
        <dbReference type="SAM" id="Phobius"/>
    </source>
</evidence>
<dbReference type="SUPFAM" id="SSF52540">
    <property type="entry name" value="P-loop containing nucleoside triphosphate hydrolases"/>
    <property type="match status" value="1"/>
</dbReference>
<protein>
    <recommendedName>
        <fullName evidence="2">KAP NTPase domain-containing protein</fullName>
    </recommendedName>
</protein>
<dbReference type="Proteomes" id="UP000460650">
    <property type="component" value="Unassembled WGS sequence"/>
</dbReference>
<comment type="caution">
    <text evidence="3">The sequence shown here is derived from an EMBL/GenBank/DDBJ whole genome shotgun (WGS) entry which is preliminary data.</text>
</comment>
<evidence type="ECO:0000313" key="4">
    <source>
        <dbReference type="Proteomes" id="UP000460650"/>
    </source>
</evidence>
<feature type="transmembrane region" description="Helical" evidence="1">
    <location>
        <begin position="155"/>
        <end position="176"/>
    </location>
</feature>
<sequence>MEQSNTDAISKIAMPSVLDKEISDFSKDAFGHQYFAKALESLIEGPHKPPYSIGLLGSWGTGKSSIKELYLSSLASGSSASKGKQRRDRFKPVTFNAWRYGGGEDIKRALLRHVFIELGGDDVELRRCLYQQVTDTAQKKRSLSDWGKEALAQNFASLLLFCVLFIVVMTTIYLIAKWLGIDGGWSVATSIAFGTAVAGFLAKCVVDIRLKSPTLFNNQTVISFPTTSSEEYERLLVEQIHAFRKTKSGKSIERLVIFVDDLDRLSASEMVSGLDAVRTFLELPLANASDDFGVVFVISCDEDRVAEALSRGRGKLNPELPGSVFTRYDARRYLDRLFQFRLEIPPFPKLDMRLFAENKLREAGSIVADLESREVRVQDLIERLIHVGVESPRNAVQIVNSFVQSWWVAVLRERDGAGSVLPGVLYEGAVTNHPFALAALCALKVDFPDFYNELQKRPELIREFDRVIFKNESLENLAPGAKYALKDFLMPSNDADKSPNQVRQEYRGLRQYLSSLQDLRWPKSLQPLLLLAQDTISRKFGDSAPELHDAFVSGDTQGVLEIFGHHLDRSDLEVDHIKLLKQLAKGLSDETEARRINAARVLADLAPRIPSQLRRGLMVPLARQMSTSKITRMNVGPEAAQEIIESIPSIDRQDVVAAFAGDLLIKQKLDWQLPNRQTPNIDELTVSVKAAVDLVLSVLKRDGLNQNTAVLLKEWLIVREIQSANAEKALPFSELEKWVNEYPDQLLPLLNSEYSRLAIDAIDKDANSIADKSQVFAKLNTVFRHLANNGEEDRNLLWPQLSKLVSVENSDAVSVAWIEANRSANLSSAIQLREFLSAFATRLDKDMLAEGAWPLDWKAGGAKFLDLMVSWREHIDLKTASAISPLVYSWALGSDTADYMVRAADILRETHNDVWHEFVDGVVDDELFTLPEQTLTYLSSRVGELTDSERTDLVQQMDAFVNKTQLSDNTLKGYAGFARGISKSEWSLSPFESHWKNLSSRLVAMRNDTKYLDGLFPVSRDILVSTPDGEAGDLLHKLFSQTANSIDQNSVLHKHMIGFWPEESDQIGDYDPTGIAKSALQIIKGNPSFAGAGYIFRSVVELANKELLVEELDSEIASASIALWPHNAETVLATIDLIAPMLSPTHVVSLLKGQQSSDDVSFVAGKMAKVSDNAEIIAVTKEILSAEPQEVGEEADGVLFMWLSALDEQTSVVQTLLSDDGLTDEQCYRLLNYVVQLRKKFSFDFITEIVRDFLVHTNREKTKQFLAERLSVISDVAADGEQQSKISRVLISIIPQIATKHLRIVGSVIEKFGASGHLERDKEVLDQLDAAQLKILSECFPSSRPLSKRLRDKEKDAAE</sequence>
<organism evidence="3 4">
    <name type="scientific">Brucella tritici</name>
    <dbReference type="NCBI Taxonomy" id="94626"/>
    <lineage>
        <taxon>Bacteria</taxon>
        <taxon>Pseudomonadati</taxon>
        <taxon>Pseudomonadota</taxon>
        <taxon>Alphaproteobacteria</taxon>
        <taxon>Hyphomicrobiales</taxon>
        <taxon>Brucellaceae</taxon>
        <taxon>Brucella/Ochrobactrum group</taxon>
        <taxon>Brucella</taxon>
    </lineage>
</organism>
<name>A0A7V8B408_9HYPH</name>
<dbReference type="InterPro" id="IPR011646">
    <property type="entry name" value="KAP_P-loop"/>
</dbReference>
<keyword evidence="1" id="KW-0472">Membrane</keyword>
<feature type="domain" description="KAP NTPase" evidence="2">
    <location>
        <begin position="35"/>
        <end position="402"/>
    </location>
</feature>
<dbReference type="EMBL" id="WBVY01000001">
    <property type="protein sequence ID" value="KAB2659025.1"/>
    <property type="molecule type" value="Genomic_DNA"/>
</dbReference>
<dbReference type="InterPro" id="IPR016024">
    <property type="entry name" value="ARM-type_fold"/>
</dbReference>
<accession>A0A7V8B408</accession>
<reference evidence="3 4" key="1">
    <citation type="submission" date="2019-09" db="EMBL/GenBank/DDBJ databases">
        <title>Taxonomic organization of the family Brucellaceae based on a phylogenomic approach.</title>
        <authorList>
            <person name="Leclercq S."/>
            <person name="Cloeckaert A."/>
            <person name="Zygmunt M.S."/>
        </authorList>
    </citation>
    <scope>NUCLEOTIDE SEQUENCE [LARGE SCALE GENOMIC DNA]</scope>
    <source>
        <strain evidence="3 4">TA93</strain>
    </source>
</reference>